<keyword evidence="2" id="KW-1185">Reference proteome</keyword>
<organism evidence="1 2">
    <name type="scientific">Plakobranchus ocellatus</name>
    <dbReference type="NCBI Taxonomy" id="259542"/>
    <lineage>
        <taxon>Eukaryota</taxon>
        <taxon>Metazoa</taxon>
        <taxon>Spiralia</taxon>
        <taxon>Lophotrochozoa</taxon>
        <taxon>Mollusca</taxon>
        <taxon>Gastropoda</taxon>
        <taxon>Heterobranchia</taxon>
        <taxon>Euthyneura</taxon>
        <taxon>Panpulmonata</taxon>
        <taxon>Sacoglossa</taxon>
        <taxon>Placobranchoidea</taxon>
        <taxon>Plakobranchidae</taxon>
        <taxon>Plakobranchus</taxon>
    </lineage>
</organism>
<accession>A0AAV4BS15</accession>
<evidence type="ECO:0000313" key="2">
    <source>
        <dbReference type="Proteomes" id="UP000735302"/>
    </source>
</evidence>
<dbReference type="EMBL" id="BLXT01005294">
    <property type="protein sequence ID" value="GFO21885.1"/>
    <property type="molecule type" value="Genomic_DNA"/>
</dbReference>
<reference evidence="1 2" key="1">
    <citation type="journal article" date="2021" name="Elife">
        <title>Chloroplast acquisition without the gene transfer in kleptoplastic sea slugs, Plakobranchus ocellatus.</title>
        <authorList>
            <person name="Maeda T."/>
            <person name="Takahashi S."/>
            <person name="Yoshida T."/>
            <person name="Shimamura S."/>
            <person name="Takaki Y."/>
            <person name="Nagai Y."/>
            <person name="Toyoda A."/>
            <person name="Suzuki Y."/>
            <person name="Arimoto A."/>
            <person name="Ishii H."/>
            <person name="Satoh N."/>
            <person name="Nishiyama T."/>
            <person name="Hasebe M."/>
            <person name="Maruyama T."/>
            <person name="Minagawa J."/>
            <person name="Obokata J."/>
            <person name="Shigenobu S."/>
        </authorList>
    </citation>
    <scope>NUCLEOTIDE SEQUENCE [LARGE SCALE GENOMIC DNA]</scope>
</reference>
<dbReference type="AlphaFoldDB" id="A0AAV4BS15"/>
<comment type="caution">
    <text evidence="1">The sequence shown here is derived from an EMBL/GenBank/DDBJ whole genome shotgun (WGS) entry which is preliminary data.</text>
</comment>
<protein>
    <submittedName>
        <fullName evidence="1">Uncharacterized protein</fullName>
    </submittedName>
</protein>
<proteinExistence type="predicted"/>
<evidence type="ECO:0000313" key="1">
    <source>
        <dbReference type="EMBL" id="GFO21885.1"/>
    </source>
</evidence>
<name>A0AAV4BS15_9GAST</name>
<gene>
    <name evidence="1" type="ORF">PoB_004839000</name>
</gene>
<sequence>MGAFSHFDPEYFMVDAYFYSEQKPFLCNKIYLGFYFLSQVRLLDKAIWRTGFRYPWWGFSRRRTGGRAFGIPGGGYWRRQTGELAFGIPGEVLGQGDLEHWLSVSLVGDIGEGGLEDGLLVSLVGDICEGGQGHWLAVSLVGDIGEGGQEHWLSVSLMRDIGEGGLEDDVSHLPHGEEVEAFHDNSSRLVRTTLIS</sequence>
<dbReference type="Proteomes" id="UP000735302">
    <property type="component" value="Unassembled WGS sequence"/>
</dbReference>